<reference evidence="1" key="1">
    <citation type="submission" date="2022-11" db="EMBL/GenBank/DDBJ databases">
        <title>Lacinutrix neustonica HL-RS19T sp. nov., isolated from the surface microlayer sample of brackish Lake Shihwa.</title>
        <authorList>
            <person name="Choi J.Y."/>
            <person name="Hwang C.Y."/>
        </authorList>
    </citation>
    <scope>NUCLEOTIDE SEQUENCE</scope>
    <source>
        <strain evidence="1">HL-RS19</strain>
    </source>
</reference>
<dbReference type="KEGG" id="lnu:N7U66_14445"/>
<gene>
    <name evidence="1" type="ORF">N7U66_14445</name>
</gene>
<dbReference type="RefSeq" id="WP_267675900.1">
    <property type="nucleotide sequence ID" value="NZ_CP113088.1"/>
</dbReference>
<organism evidence="1 2">
    <name type="scientific">Lacinutrix neustonica</name>
    <dbReference type="NCBI Taxonomy" id="2980107"/>
    <lineage>
        <taxon>Bacteria</taxon>
        <taxon>Pseudomonadati</taxon>
        <taxon>Bacteroidota</taxon>
        <taxon>Flavobacteriia</taxon>
        <taxon>Flavobacteriales</taxon>
        <taxon>Flavobacteriaceae</taxon>
        <taxon>Lacinutrix</taxon>
    </lineage>
</organism>
<dbReference type="Proteomes" id="UP001164705">
    <property type="component" value="Chromosome"/>
</dbReference>
<name>A0A9E8MTY8_9FLAO</name>
<accession>A0A9E8MTY8</accession>
<dbReference type="InterPro" id="IPR008810">
    <property type="entry name" value="R_equi_Vir"/>
</dbReference>
<dbReference type="Gene3D" id="2.40.128.480">
    <property type="entry name" value="Rhodococcus equi virulence-associated protein"/>
    <property type="match status" value="1"/>
</dbReference>
<proteinExistence type="predicted"/>
<sequence length="145" mass="15057">METTLEQTSTLIAHDFVTKNTGVLDQEKIDAAVKTITAETQSYPANGSVASFIFYLKFQVNITGGKSFNGNAGGASTPGGGALIGDVYTSDINRLYKDTKSFQFNATPVYTSIIFFDGSSNVLGTFQAGAVSTVAGIGGGSGSWS</sequence>
<protein>
    <submittedName>
        <fullName evidence="1">VapA/VapB family virulence-associated protein</fullName>
    </submittedName>
</protein>
<evidence type="ECO:0000313" key="1">
    <source>
        <dbReference type="EMBL" id="WAC01286.1"/>
    </source>
</evidence>
<keyword evidence="2" id="KW-1185">Reference proteome</keyword>
<dbReference type="AlphaFoldDB" id="A0A9E8MTY8"/>
<dbReference type="EMBL" id="CP113088">
    <property type="protein sequence ID" value="WAC01286.1"/>
    <property type="molecule type" value="Genomic_DNA"/>
</dbReference>
<dbReference type="InterPro" id="IPR038625">
    <property type="entry name" value="R_equi_Vir_sf"/>
</dbReference>
<evidence type="ECO:0000313" key="2">
    <source>
        <dbReference type="Proteomes" id="UP001164705"/>
    </source>
</evidence>
<dbReference type="Pfam" id="PF05526">
    <property type="entry name" value="R_equi_Vir"/>
    <property type="match status" value="1"/>
</dbReference>